<protein>
    <recommendedName>
        <fullName evidence="5">Probable cysteine desulfurase</fullName>
        <ecNumber evidence="4">2.8.1.7</ecNumber>
    </recommendedName>
</protein>
<reference evidence="10" key="2">
    <citation type="submission" date="2021-04" db="EMBL/GenBank/DDBJ databases">
        <authorList>
            <person name="Gilroy R."/>
        </authorList>
    </citation>
    <scope>NUCLEOTIDE SEQUENCE</scope>
    <source>
        <strain evidence="10">ChiHjej12B11-16260</strain>
    </source>
</reference>
<name>A0A9D1VQN9_9BACT</name>
<proteinExistence type="inferred from homology"/>
<keyword evidence="7" id="KW-0663">Pyridoxal phosphate</keyword>
<dbReference type="GO" id="GO:0006534">
    <property type="term" value="P:cysteine metabolic process"/>
    <property type="evidence" value="ECO:0007669"/>
    <property type="project" value="InterPro"/>
</dbReference>
<evidence type="ECO:0000256" key="6">
    <source>
        <dbReference type="ARBA" id="ARBA00022679"/>
    </source>
</evidence>
<dbReference type="InterPro" id="IPR015422">
    <property type="entry name" value="PyrdxlP-dep_Trfase_small"/>
</dbReference>
<evidence type="ECO:0000256" key="5">
    <source>
        <dbReference type="ARBA" id="ARBA00021850"/>
    </source>
</evidence>
<dbReference type="Pfam" id="PF00266">
    <property type="entry name" value="Aminotran_5"/>
    <property type="match status" value="1"/>
</dbReference>
<organism evidence="10 11">
    <name type="scientific">Candidatus Barnesiella excrementipullorum</name>
    <dbReference type="NCBI Taxonomy" id="2838479"/>
    <lineage>
        <taxon>Bacteria</taxon>
        <taxon>Pseudomonadati</taxon>
        <taxon>Bacteroidota</taxon>
        <taxon>Bacteroidia</taxon>
        <taxon>Bacteroidales</taxon>
        <taxon>Barnesiellaceae</taxon>
        <taxon>Barnesiella</taxon>
    </lineage>
</organism>
<dbReference type="GO" id="GO:0031071">
    <property type="term" value="F:cysteine desulfurase activity"/>
    <property type="evidence" value="ECO:0007669"/>
    <property type="project" value="UniProtKB-EC"/>
</dbReference>
<comment type="caution">
    <text evidence="10">The sequence shown here is derived from an EMBL/GenBank/DDBJ whole genome shotgun (WGS) entry which is preliminary data.</text>
</comment>
<evidence type="ECO:0000256" key="7">
    <source>
        <dbReference type="ARBA" id="ARBA00022898"/>
    </source>
</evidence>
<gene>
    <name evidence="10" type="ORF">H9982_02305</name>
</gene>
<evidence type="ECO:0000256" key="4">
    <source>
        <dbReference type="ARBA" id="ARBA00012239"/>
    </source>
</evidence>
<accession>A0A9D1VQN9</accession>
<comment type="cofactor">
    <cofactor evidence="1">
        <name>pyridoxal 5'-phosphate</name>
        <dbReference type="ChEBI" id="CHEBI:597326"/>
    </cofactor>
</comment>
<dbReference type="InterPro" id="IPR016454">
    <property type="entry name" value="Cysteine_dSase"/>
</dbReference>
<dbReference type="EC" id="2.8.1.7" evidence="4"/>
<dbReference type="EMBL" id="DXFB01000059">
    <property type="protein sequence ID" value="HIX45033.1"/>
    <property type="molecule type" value="Genomic_DNA"/>
</dbReference>
<dbReference type="NCBIfam" id="TIGR01979">
    <property type="entry name" value="sufS"/>
    <property type="match status" value="1"/>
</dbReference>
<dbReference type="PIRSF" id="PIRSF005572">
    <property type="entry name" value="NifS"/>
    <property type="match status" value="1"/>
</dbReference>
<dbReference type="SUPFAM" id="SSF53383">
    <property type="entry name" value="PLP-dependent transferases"/>
    <property type="match status" value="1"/>
</dbReference>
<keyword evidence="6" id="KW-0808">Transferase</keyword>
<dbReference type="Gene3D" id="3.40.640.10">
    <property type="entry name" value="Type I PLP-dependent aspartate aminotransferase-like (Major domain)"/>
    <property type="match status" value="1"/>
</dbReference>
<dbReference type="PANTHER" id="PTHR43586">
    <property type="entry name" value="CYSTEINE DESULFURASE"/>
    <property type="match status" value="1"/>
</dbReference>
<dbReference type="AlphaFoldDB" id="A0A9D1VQN9"/>
<comment type="function">
    <text evidence="2">Catalyzes the removal of elemental sulfur and selenium atoms from L-cysteine, L-cystine, L-selenocysteine, and L-selenocystine to produce L-alanine.</text>
</comment>
<evidence type="ECO:0000256" key="2">
    <source>
        <dbReference type="ARBA" id="ARBA00002824"/>
    </source>
</evidence>
<reference evidence="10" key="1">
    <citation type="journal article" date="2021" name="PeerJ">
        <title>Extensive microbial diversity within the chicken gut microbiome revealed by metagenomics and culture.</title>
        <authorList>
            <person name="Gilroy R."/>
            <person name="Ravi A."/>
            <person name="Getino M."/>
            <person name="Pursley I."/>
            <person name="Horton D.L."/>
            <person name="Alikhan N.F."/>
            <person name="Baker D."/>
            <person name="Gharbi K."/>
            <person name="Hall N."/>
            <person name="Watson M."/>
            <person name="Adriaenssens E.M."/>
            <person name="Foster-Nyarko E."/>
            <person name="Jarju S."/>
            <person name="Secka A."/>
            <person name="Antonio M."/>
            <person name="Oren A."/>
            <person name="Chaudhuri R.R."/>
            <person name="La Ragione R."/>
            <person name="Hildebrand F."/>
            <person name="Pallen M.J."/>
        </authorList>
    </citation>
    <scope>NUCLEOTIDE SEQUENCE</scope>
    <source>
        <strain evidence="10">ChiHjej12B11-16260</strain>
    </source>
</reference>
<dbReference type="InterPro" id="IPR000192">
    <property type="entry name" value="Aminotrans_V_dom"/>
</dbReference>
<dbReference type="CDD" id="cd06453">
    <property type="entry name" value="SufS_like"/>
    <property type="match status" value="1"/>
</dbReference>
<feature type="domain" description="Aminotransferase class V" evidence="9">
    <location>
        <begin position="24"/>
        <end position="393"/>
    </location>
</feature>
<dbReference type="InterPro" id="IPR010970">
    <property type="entry name" value="Cys_dSase_SufS"/>
</dbReference>
<comment type="similarity">
    <text evidence="3">Belongs to the class-V pyridoxal-phosphate-dependent aminotransferase family. Csd subfamily.</text>
</comment>
<dbReference type="Gene3D" id="3.90.1150.10">
    <property type="entry name" value="Aspartate Aminotransferase, domain 1"/>
    <property type="match status" value="1"/>
</dbReference>
<evidence type="ECO:0000259" key="9">
    <source>
        <dbReference type="Pfam" id="PF00266"/>
    </source>
</evidence>
<evidence type="ECO:0000256" key="1">
    <source>
        <dbReference type="ARBA" id="ARBA00001933"/>
    </source>
</evidence>
<evidence type="ECO:0000313" key="11">
    <source>
        <dbReference type="Proteomes" id="UP000824246"/>
    </source>
</evidence>
<evidence type="ECO:0000313" key="10">
    <source>
        <dbReference type="EMBL" id="HIX45033.1"/>
    </source>
</evidence>
<dbReference type="InterPro" id="IPR015424">
    <property type="entry name" value="PyrdxlP-dep_Trfase"/>
</dbReference>
<comment type="catalytic activity">
    <reaction evidence="8">
        <text>(sulfur carrier)-H + L-cysteine = (sulfur carrier)-SH + L-alanine</text>
        <dbReference type="Rhea" id="RHEA:43892"/>
        <dbReference type="Rhea" id="RHEA-COMP:14737"/>
        <dbReference type="Rhea" id="RHEA-COMP:14739"/>
        <dbReference type="ChEBI" id="CHEBI:29917"/>
        <dbReference type="ChEBI" id="CHEBI:35235"/>
        <dbReference type="ChEBI" id="CHEBI:57972"/>
        <dbReference type="ChEBI" id="CHEBI:64428"/>
        <dbReference type="EC" id="2.8.1.7"/>
    </reaction>
</comment>
<evidence type="ECO:0000256" key="3">
    <source>
        <dbReference type="ARBA" id="ARBA00010447"/>
    </source>
</evidence>
<dbReference type="GO" id="GO:0030170">
    <property type="term" value="F:pyridoxal phosphate binding"/>
    <property type="evidence" value="ECO:0007669"/>
    <property type="project" value="InterPro"/>
</dbReference>
<dbReference type="InterPro" id="IPR015421">
    <property type="entry name" value="PyrdxlP-dep_Trfase_major"/>
</dbReference>
<dbReference type="Proteomes" id="UP000824246">
    <property type="component" value="Unassembled WGS sequence"/>
</dbReference>
<evidence type="ECO:0000256" key="8">
    <source>
        <dbReference type="ARBA" id="ARBA00050776"/>
    </source>
</evidence>
<dbReference type="PANTHER" id="PTHR43586:SF8">
    <property type="entry name" value="CYSTEINE DESULFURASE 1, CHLOROPLASTIC"/>
    <property type="match status" value="1"/>
</dbReference>
<sequence>MLDIAKIRSQFPILTKEIYHKPLIYLDNAATSQHPQCVIESITDSYYRVNANVHRGVHTLSIEATEAHEEARRRVQQYINARSAHEIVFTRGTTEAINLVAGSWGDEFLHDGDEVILSIMEHHSNIVPWQLLQRHKAIKLRVIPMNEQGELDLEAYRAAFNEHTRLVSITHASNVLGTINPIEEIVAYAHERNVPVLVDGAQAIPHLTVDVQALDADFYVFSAHKVYGPTGIGILYGKEKWLDAMPPYQGGGEMIAHVSFEQTTYNELPYKFEAGTPDYIGSRAFATALDWIETTGAADIHAHEQELLHYATRKLEEIEGIRIYGTARQKTPVISFLAGHIHHYDMGMLLDKMGVAVRTGHHCAQPLMEALGIEGTVRASFAAYNTHEEIDAFAAAVTRCCNMLR</sequence>